<dbReference type="AlphaFoldDB" id="X0U013"/>
<dbReference type="EMBL" id="BARS01016248">
    <property type="protein sequence ID" value="GAF98844.1"/>
    <property type="molecule type" value="Genomic_DNA"/>
</dbReference>
<name>X0U013_9ZZZZ</name>
<accession>X0U013</accession>
<evidence type="ECO:0000313" key="1">
    <source>
        <dbReference type="EMBL" id="GAF98844.1"/>
    </source>
</evidence>
<organism evidence="1">
    <name type="scientific">marine sediment metagenome</name>
    <dbReference type="NCBI Taxonomy" id="412755"/>
    <lineage>
        <taxon>unclassified sequences</taxon>
        <taxon>metagenomes</taxon>
        <taxon>ecological metagenomes</taxon>
    </lineage>
</organism>
<proteinExistence type="predicted"/>
<sequence>DETRLIGMGWSRFPISLWDDLTDSPGSHPPASLTLAVSIRIIKALD</sequence>
<comment type="caution">
    <text evidence="1">The sequence shown here is derived from an EMBL/GenBank/DDBJ whole genome shotgun (WGS) entry which is preliminary data.</text>
</comment>
<protein>
    <submittedName>
        <fullName evidence="1">Uncharacterized protein</fullName>
    </submittedName>
</protein>
<gene>
    <name evidence="1" type="ORF">S01H1_26770</name>
</gene>
<feature type="non-terminal residue" evidence="1">
    <location>
        <position position="1"/>
    </location>
</feature>
<reference evidence="1" key="1">
    <citation type="journal article" date="2014" name="Front. Microbiol.">
        <title>High frequency of phylogenetically diverse reductive dehalogenase-homologous genes in deep subseafloor sedimentary metagenomes.</title>
        <authorList>
            <person name="Kawai M."/>
            <person name="Futagami T."/>
            <person name="Toyoda A."/>
            <person name="Takaki Y."/>
            <person name="Nishi S."/>
            <person name="Hori S."/>
            <person name="Arai W."/>
            <person name="Tsubouchi T."/>
            <person name="Morono Y."/>
            <person name="Uchiyama I."/>
            <person name="Ito T."/>
            <person name="Fujiyama A."/>
            <person name="Inagaki F."/>
            <person name="Takami H."/>
        </authorList>
    </citation>
    <scope>NUCLEOTIDE SEQUENCE</scope>
    <source>
        <strain evidence="1">Expedition CK06-06</strain>
    </source>
</reference>